<feature type="domain" description="HMG box" evidence="6">
    <location>
        <begin position="133"/>
        <end position="201"/>
    </location>
</feature>
<dbReference type="SUPFAM" id="SSF47095">
    <property type="entry name" value="HMG-box"/>
    <property type="match status" value="1"/>
</dbReference>
<feature type="DNA-binding region" description="HMG box" evidence="4">
    <location>
        <begin position="133"/>
        <end position="201"/>
    </location>
</feature>
<dbReference type="InterPro" id="IPR050140">
    <property type="entry name" value="SRY-related_HMG-box_TF-like"/>
</dbReference>
<dbReference type="GO" id="GO:0030154">
    <property type="term" value="P:cell differentiation"/>
    <property type="evidence" value="ECO:0007669"/>
    <property type="project" value="TreeGrafter"/>
</dbReference>
<evidence type="ECO:0000313" key="8">
    <source>
        <dbReference type="Proteomes" id="UP001187682"/>
    </source>
</evidence>
<dbReference type="PANTHER" id="PTHR10270">
    <property type="entry name" value="SOX TRANSCRIPTION FACTOR"/>
    <property type="match status" value="1"/>
</dbReference>
<sequence length="272" mass="30768">MDNSSMMTEPSNLAIAWEHIKLQISPFCSMASLPYDLVTLLSDHEKKILAEGLKTFLNCDVAYVLDAAHPERVFLGPPQAFHRGGLVCHVHDGELPVFVTDAVNVEAIMAAPATTVKLPIDGIVPQQSQRTRTRRPPNAYILYRKDRHEEVKAANSGISNNEISIILGKRWNEEDPTIRQEYKNRAAAIRESFMKANPNYRYCPRRPGEKKKRTRRTENKVAKPSTPVTPDNAGRWSPSQRKWGMTQLVANCEAHIPGSDELFSLEEYLDEF</sequence>
<feature type="region of interest" description="Disordered" evidence="5">
    <location>
        <begin position="203"/>
        <end position="239"/>
    </location>
</feature>
<gene>
    <name evidence="7" type="ORF">DNG_06590</name>
</gene>
<keyword evidence="3" id="KW-0804">Transcription</keyword>
<dbReference type="Pfam" id="PF00505">
    <property type="entry name" value="HMG_box"/>
    <property type="match status" value="1"/>
</dbReference>
<dbReference type="FunFam" id="1.10.30.10:FF:000041">
    <property type="entry name" value="HMG box family protein"/>
    <property type="match status" value="1"/>
</dbReference>
<comment type="caution">
    <text evidence="7">The sequence shown here is derived from an EMBL/GenBank/DDBJ whole genome shotgun (WGS) entry which is preliminary data.</text>
</comment>
<keyword evidence="2 4" id="KW-0238">DNA-binding</keyword>
<evidence type="ECO:0000313" key="7">
    <source>
        <dbReference type="EMBL" id="SPO03907.1"/>
    </source>
</evidence>
<reference evidence="7" key="1">
    <citation type="submission" date="2018-03" db="EMBL/GenBank/DDBJ databases">
        <authorList>
            <person name="Guldener U."/>
        </authorList>
    </citation>
    <scope>NUCLEOTIDE SEQUENCE</scope>
</reference>
<proteinExistence type="predicted"/>
<dbReference type="AlphaFoldDB" id="A0AAE8N0M0"/>
<dbReference type="Proteomes" id="UP001187682">
    <property type="component" value="Unassembled WGS sequence"/>
</dbReference>
<evidence type="ECO:0000256" key="5">
    <source>
        <dbReference type="SAM" id="MobiDB-lite"/>
    </source>
</evidence>
<dbReference type="PROSITE" id="PS50118">
    <property type="entry name" value="HMG_BOX_2"/>
    <property type="match status" value="1"/>
</dbReference>
<dbReference type="GO" id="GO:0005634">
    <property type="term" value="C:nucleus"/>
    <property type="evidence" value="ECO:0007669"/>
    <property type="project" value="UniProtKB-UniRule"/>
</dbReference>
<evidence type="ECO:0000256" key="2">
    <source>
        <dbReference type="ARBA" id="ARBA00023125"/>
    </source>
</evidence>
<keyword evidence="4" id="KW-0539">Nucleus</keyword>
<evidence type="ECO:0000259" key="6">
    <source>
        <dbReference type="PROSITE" id="PS50118"/>
    </source>
</evidence>
<organism evidence="7 8">
    <name type="scientific">Cephalotrichum gorgonifer</name>
    <dbReference type="NCBI Taxonomy" id="2041049"/>
    <lineage>
        <taxon>Eukaryota</taxon>
        <taxon>Fungi</taxon>
        <taxon>Dikarya</taxon>
        <taxon>Ascomycota</taxon>
        <taxon>Pezizomycotina</taxon>
        <taxon>Sordariomycetes</taxon>
        <taxon>Hypocreomycetidae</taxon>
        <taxon>Microascales</taxon>
        <taxon>Microascaceae</taxon>
        <taxon>Cephalotrichum</taxon>
    </lineage>
</organism>
<evidence type="ECO:0000256" key="3">
    <source>
        <dbReference type="ARBA" id="ARBA00023163"/>
    </source>
</evidence>
<keyword evidence="8" id="KW-1185">Reference proteome</keyword>
<dbReference type="Gene3D" id="1.10.30.10">
    <property type="entry name" value="High mobility group box domain"/>
    <property type="match status" value="1"/>
</dbReference>
<evidence type="ECO:0000256" key="4">
    <source>
        <dbReference type="PROSITE-ProRule" id="PRU00267"/>
    </source>
</evidence>
<accession>A0AAE8N0M0</accession>
<evidence type="ECO:0000256" key="1">
    <source>
        <dbReference type="ARBA" id="ARBA00023015"/>
    </source>
</evidence>
<dbReference type="GO" id="GO:0001228">
    <property type="term" value="F:DNA-binding transcription activator activity, RNA polymerase II-specific"/>
    <property type="evidence" value="ECO:0007669"/>
    <property type="project" value="TreeGrafter"/>
</dbReference>
<dbReference type="CDD" id="cd01389">
    <property type="entry name" value="HMG-box_ROX1-like"/>
    <property type="match status" value="1"/>
</dbReference>
<dbReference type="InterPro" id="IPR036910">
    <property type="entry name" value="HMG_box_dom_sf"/>
</dbReference>
<dbReference type="EMBL" id="ONZQ02000009">
    <property type="protein sequence ID" value="SPO03907.1"/>
    <property type="molecule type" value="Genomic_DNA"/>
</dbReference>
<name>A0AAE8N0M0_9PEZI</name>
<protein>
    <recommendedName>
        <fullName evidence="6">HMG box domain-containing protein</fullName>
    </recommendedName>
</protein>
<dbReference type="SMART" id="SM00398">
    <property type="entry name" value="HMG"/>
    <property type="match status" value="1"/>
</dbReference>
<keyword evidence="1" id="KW-0805">Transcription regulation</keyword>
<dbReference type="PANTHER" id="PTHR10270:SF161">
    <property type="entry name" value="SEX-DETERMINING REGION Y PROTEIN"/>
    <property type="match status" value="1"/>
</dbReference>
<dbReference type="InterPro" id="IPR009071">
    <property type="entry name" value="HMG_box_dom"/>
</dbReference>
<dbReference type="GO" id="GO:0000978">
    <property type="term" value="F:RNA polymerase II cis-regulatory region sequence-specific DNA binding"/>
    <property type="evidence" value="ECO:0007669"/>
    <property type="project" value="TreeGrafter"/>
</dbReference>